<organism evidence="7 8">
    <name type="scientific">Treponema primitia (strain ATCC BAA-887 / DSM 12427 / ZAS-2)</name>
    <dbReference type="NCBI Taxonomy" id="545694"/>
    <lineage>
        <taxon>Bacteria</taxon>
        <taxon>Pseudomonadati</taxon>
        <taxon>Spirochaetota</taxon>
        <taxon>Spirochaetia</taxon>
        <taxon>Spirochaetales</taxon>
        <taxon>Treponemataceae</taxon>
        <taxon>Treponema</taxon>
    </lineage>
</organism>
<evidence type="ECO:0000313" key="8">
    <source>
        <dbReference type="Proteomes" id="UP000009223"/>
    </source>
</evidence>
<evidence type="ECO:0000256" key="4">
    <source>
        <dbReference type="ARBA" id="ARBA00023125"/>
    </source>
</evidence>
<dbReference type="AlphaFoldDB" id="F5YR01"/>
<name>F5YR01_TREPZ</name>
<evidence type="ECO:0000256" key="3">
    <source>
        <dbReference type="ARBA" id="ARBA00022578"/>
    </source>
</evidence>
<keyword evidence="4 6" id="KW-0238">DNA-binding</keyword>
<dbReference type="PANTHER" id="PTHR33217:SF5">
    <property type="entry name" value="MUTATOR FAMILY TRANSPOSASE"/>
    <property type="match status" value="1"/>
</dbReference>
<protein>
    <recommendedName>
        <fullName evidence="6">Mutator family transposase</fullName>
    </recommendedName>
</protein>
<sequence>MYTTNAIESVNYTIQKIIKHRQSFLNDEAAVKLIFMGLKNISRKWTMPIRDWGAALNQFAIIYGEDRVPL</sequence>
<dbReference type="EMBL" id="CP001843">
    <property type="protein sequence ID" value="AEF84573.1"/>
    <property type="molecule type" value="Genomic_DNA"/>
</dbReference>
<evidence type="ECO:0000256" key="6">
    <source>
        <dbReference type="RuleBase" id="RU365089"/>
    </source>
</evidence>
<reference evidence="8" key="1">
    <citation type="submission" date="2009-12" db="EMBL/GenBank/DDBJ databases">
        <title>Complete sequence of Treponema primitia strain ZAS-2.</title>
        <authorList>
            <person name="Tetu S.G."/>
            <person name="Matson E."/>
            <person name="Ren Q."/>
            <person name="Seshadri R."/>
            <person name="Elbourne L."/>
            <person name="Hassan K.A."/>
            <person name="Durkin A."/>
            <person name="Radune D."/>
            <person name="Mohamoud Y."/>
            <person name="Shay R."/>
            <person name="Jin S."/>
            <person name="Zhang X."/>
            <person name="Lucey K."/>
            <person name="Ballor N.R."/>
            <person name="Ottesen E."/>
            <person name="Rosenthal R."/>
            <person name="Allen A."/>
            <person name="Leadbetter J.R."/>
            <person name="Paulsen I.T."/>
        </authorList>
    </citation>
    <scope>NUCLEOTIDE SEQUENCE [LARGE SCALE GENOMIC DNA]</scope>
    <source>
        <strain evidence="8">ATCC BAA-887 / DSM 12427 / ZAS-2</strain>
    </source>
</reference>
<gene>
    <name evidence="7" type="ordered locus">TREPR_3621</name>
</gene>
<dbReference type="Proteomes" id="UP000009223">
    <property type="component" value="Chromosome"/>
</dbReference>
<proteinExistence type="inferred from homology"/>
<comment type="function">
    <text evidence="1 6">Required for the transposition of the insertion element.</text>
</comment>
<dbReference type="eggNOG" id="COG3328">
    <property type="taxonomic scope" value="Bacteria"/>
</dbReference>
<keyword evidence="5 6" id="KW-0233">DNA recombination</keyword>
<evidence type="ECO:0000313" key="7">
    <source>
        <dbReference type="EMBL" id="AEF84573.1"/>
    </source>
</evidence>
<dbReference type="HOGENOM" id="CLU_036805_13_7_12"/>
<keyword evidence="6" id="KW-0814">Transposable element</keyword>
<dbReference type="GO" id="GO:0006313">
    <property type="term" value="P:DNA transposition"/>
    <property type="evidence" value="ECO:0007669"/>
    <property type="project" value="UniProtKB-UniRule"/>
</dbReference>
<accession>F5YR01</accession>
<keyword evidence="3 6" id="KW-0815">Transposition</keyword>
<dbReference type="Pfam" id="PF00872">
    <property type="entry name" value="Transposase_mut"/>
    <property type="match status" value="1"/>
</dbReference>
<dbReference type="KEGG" id="tpi:TREPR_3621"/>
<evidence type="ECO:0000256" key="1">
    <source>
        <dbReference type="ARBA" id="ARBA00002190"/>
    </source>
</evidence>
<dbReference type="GO" id="GO:0003677">
    <property type="term" value="F:DNA binding"/>
    <property type="evidence" value="ECO:0007669"/>
    <property type="project" value="UniProtKB-UniRule"/>
</dbReference>
<keyword evidence="8" id="KW-1185">Reference proteome</keyword>
<comment type="similarity">
    <text evidence="2 6">Belongs to the transposase mutator family.</text>
</comment>
<evidence type="ECO:0000256" key="2">
    <source>
        <dbReference type="ARBA" id="ARBA00010961"/>
    </source>
</evidence>
<evidence type="ECO:0000256" key="5">
    <source>
        <dbReference type="ARBA" id="ARBA00023172"/>
    </source>
</evidence>
<reference evidence="7 8" key="2">
    <citation type="journal article" date="2011" name="ISME J.">
        <title>RNA-seq reveals cooperative metabolic interactions between two termite-gut spirochete species in co-culture.</title>
        <authorList>
            <person name="Rosenthal A.Z."/>
            <person name="Matson E.G."/>
            <person name="Eldar A."/>
            <person name="Leadbetter J.R."/>
        </authorList>
    </citation>
    <scope>NUCLEOTIDE SEQUENCE [LARGE SCALE GENOMIC DNA]</scope>
    <source>
        <strain evidence="8">ATCC BAA-887 / DSM 12427 / ZAS-2</strain>
    </source>
</reference>
<dbReference type="PANTHER" id="PTHR33217">
    <property type="entry name" value="TRANSPOSASE FOR INSERTION SEQUENCE ELEMENT IS1081"/>
    <property type="match status" value="1"/>
</dbReference>
<dbReference type="GO" id="GO:0004803">
    <property type="term" value="F:transposase activity"/>
    <property type="evidence" value="ECO:0007669"/>
    <property type="project" value="UniProtKB-UniRule"/>
</dbReference>
<dbReference type="InterPro" id="IPR001207">
    <property type="entry name" value="Transposase_mutator"/>
</dbReference>